<dbReference type="PANTHER" id="PTHR30027:SF3">
    <property type="entry name" value="16S RRNA (URACIL(1498)-N(3))-METHYLTRANSFERASE"/>
    <property type="match status" value="1"/>
</dbReference>
<evidence type="ECO:0000256" key="11">
    <source>
        <dbReference type="ARBA" id="ARBA00047944"/>
    </source>
</evidence>
<comment type="subcellular location">
    <subcellularLocation>
        <location evidence="1 12">Cytoplasm</location>
    </subcellularLocation>
</comment>
<dbReference type="InterPro" id="IPR015947">
    <property type="entry name" value="PUA-like_sf"/>
</dbReference>
<evidence type="ECO:0000256" key="1">
    <source>
        <dbReference type="ARBA" id="ARBA00004496"/>
    </source>
</evidence>
<comment type="catalytic activity">
    <reaction evidence="11 12">
        <text>uridine(1498) in 16S rRNA + S-adenosyl-L-methionine = N(3)-methyluridine(1498) in 16S rRNA + S-adenosyl-L-homocysteine + H(+)</text>
        <dbReference type="Rhea" id="RHEA:42920"/>
        <dbReference type="Rhea" id="RHEA-COMP:10283"/>
        <dbReference type="Rhea" id="RHEA-COMP:10284"/>
        <dbReference type="ChEBI" id="CHEBI:15378"/>
        <dbReference type="ChEBI" id="CHEBI:57856"/>
        <dbReference type="ChEBI" id="CHEBI:59789"/>
        <dbReference type="ChEBI" id="CHEBI:65315"/>
        <dbReference type="ChEBI" id="CHEBI:74502"/>
        <dbReference type="EC" id="2.1.1.193"/>
    </reaction>
</comment>
<dbReference type="InterPro" id="IPR029026">
    <property type="entry name" value="tRNA_m1G_MTases_N"/>
</dbReference>
<sequence length="269" mass="28827">MSLPAFLHPNLAGVAAGDVISLTGPEGRHAVTVKRTAPGEQVLLIHSPGENAEAYFREHEGLYVEATVQETAGKDELIVRVDTVGQTPAPNPRVTVVQAIPKSERSELAIDLATQAGADEFIAWQSDRCIAKWDAKKAPKALQKWQAQAESAAKQSRRTRIPHVSGPLTTPQLVHYLQQSEKFDSTPLIYVLHEDAMDSIKSVKLVHDEPTSQADVVLLIGPEGGIGADELDALKAAGAHPVKLGPEVLRTASAGMVALAAIGVRTNRW</sequence>
<proteinExistence type="inferred from homology"/>
<keyword evidence="8 12" id="KW-0808">Transferase</keyword>
<keyword evidence="6 12" id="KW-0698">rRNA processing</keyword>
<accession>A0ABM5PNH0</accession>
<evidence type="ECO:0000256" key="10">
    <source>
        <dbReference type="ARBA" id="ARBA00025699"/>
    </source>
</evidence>
<comment type="function">
    <text evidence="10 12">Specifically methylates the N3 position of the uracil ring of uridine 1498 (m3U1498) in 16S rRNA. Acts on the fully assembled 30S ribosomal subunit.</text>
</comment>
<evidence type="ECO:0000313" key="14">
    <source>
        <dbReference type="EMBL" id="AHI19483.1"/>
    </source>
</evidence>
<keyword evidence="9 12" id="KW-0949">S-adenosyl-L-methionine</keyword>
<evidence type="ECO:0000256" key="5">
    <source>
        <dbReference type="ARBA" id="ARBA00022490"/>
    </source>
</evidence>
<dbReference type="SUPFAM" id="SSF75217">
    <property type="entry name" value="alpha/beta knot"/>
    <property type="match status" value="1"/>
</dbReference>
<evidence type="ECO:0000256" key="9">
    <source>
        <dbReference type="ARBA" id="ARBA00022691"/>
    </source>
</evidence>
<name>A0ABM5PNH0_9CORY</name>
<evidence type="ECO:0000256" key="7">
    <source>
        <dbReference type="ARBA" id="ARBA00022603"/>
    </source>
</evidence>
<dbReference type="RefSeq" id="WP_025387263.1">
    <property type="nucleotide sequence ID" value="NZ_CP004350.1"/>
</dbReference>
<dbReference type="Proteomes" id="UP000019226">
    <property type="component" value="Chromosome"/>
</dbReference>
<evidence type="ECO:0000313" key="15">
    <source>
        <dbReference type="Proteomes" id="UP000019226"/>
    </source>
</evidence>
<dbReference type="EC" id="2.1.1.193" evidence="3 12"/>
<dbReference type="GeneID" id="82877072"/>
<reference evidence="15" key="1">
    <citation type="submission" date="2013-02" db="EMBL/GenBank/DDBJ databases">
        <title>The complete genome sequence of Corynebacterium casei LMG S-19264 (=DSM 44701).</title>
        <authorList>
            <person name="Ruckert C."/>
            <person name="Albersmeier A."/>
            <person name="Kalinowski J."/>
        </authorList>
    </citation>
    <scope>NUCLEOTIDE SEQUENCE [LARGE SCALE GENOMIC DNA]</scope>
    <source>
        <strain evidence="15">LMG S-19264</strain>
    </source>
</reference>
<dbReference type="PIRSF" id="PIRSF015601">
    <property type="entry name" value="MTase_slr0722"/>
    <property type="match status" value="1"/>
</dbReference>
<dbReference type="CDD" id="cd18084">
    <property type="entry name" value="RsmE-like"/>
    <property type="match status" value="1"/>
</dbReference>
<evidence type="ECO:0000256" key="12">
    <source>
        <dbReference type="PIRNR" id="PIRNR015601"/>
    </source>
</evidence>
<evidence type="ECO:0000256" key="8">
    <source>
        <dbReference type="ARBA" id="ARBA00022679"/>
    </source>
</evidence>
<gene>
    <name evidence="14" type="ORF">CCASEI_04525</name>
</gene>
<dbReference type="GO" id="GO:0032259">
    <property type="term" value="P:methylation"/>
    <property type="evidence" value="ECO:0007669"/>
    <property type="project" value="UniProtKB-KW"/>
</dbReference>
<protein>
    <recommendedName>
        <fullName evidence="4 12">Ribosomal RNA small subunit methyltransferase E</fullName>
        <ecNumber evidence="3 12">2.1.1.193</ecNumber>
    </recommendedName>
</protein>
<feature type="domain" description="Ribosomal RNA small subunit methyltransferase E methyltransferase" evidence="13">
    <location>
        <begin position="91"/>
        <end position="262"/>
    </location>
</feature>
<dbReference type="PANTHER" id="PTHR30027">
    <property type="entry name" value="RIBOSOMAL RNA SMALL SUBUNIT METHYLTRANSFERASE E"/>
    <property type="match status" value="1"/>
</dbReference>
<dbReference type="NCBIfam" id="NF008693">
    <property type="entry name" value="PRK11713.2-3"/>
    <property type="match status" value="1"/>
</dbReference>
<evidence type="ECO:0000256" key="3">
    <source>
        <dbReference type="ARBA" id="ARBA00012328"/>
    </source>
</evidence>
<dbReference type="SUPFAM" id="SSF88697">
    <property type="entry name" value="PUA domain-like"/>
    <property type="match status" value="1"/>
</dbReference>
<keyword evidence="5 12" id="KW-0963">Cytoplasm</keyword>
<evidence type="ECO:0000256" key="6">
    <source>
        <dbReference type="ARBA" id="ARBA00022552"/>
    </source>
</evidence>
<dbReference type="GO" id="GO:0008168">
    <property type="term" value="F:methyltransferase activity"/>
    <property type="evidence" value="ECO:0007669"/>
    <property type="project" value="UniProtKB-KW"/>
</dbReference>
<dbReference type="EMBL" id="CP004350">
    <property type="protein sequence ID" value="AHI19483.1"/>
    <property type="molecule type" value="Genomic_DNA"/>
</dbReference>
<evidence type="ECO:0000259" key="13">
    <source>
        <dbReference type="Pfam" id="PF04452"/>
    </source>
</evidence>
<evidence type="ECO:0000256" key="2">
    <source>
        <dbReference type="ARBA" id="ARBA00005528"/>
    </source>
</evidence>
<evidence type="ECO:0000256" key="4">
    <source>
        <dbReference type="ARBA" id="ARBA00013673"/>
    </source>
</evidence>
<organism evidence="14 15">
    <name type="scientific">Corynebacterium casei LMG S-19264</name>
    <dbReference type="NCBI Taxonomy" id="1285583"/>
    <lineage>
        <taxon>Bacteria</taxon>
        <taxon>Bacillati</taxon>
        <taxon>Actinomycetota</taxon>
        <taxon>Actinomycetes</taxon>
        <taxon>Mycobacteriales</taxon>
        <taxon>Corynebacteriaceae</taxon>
        <taxon>Corynebacterium</taxon>
    </lineage>
</organism>
<dbReference type="NCBIfam" id="TIGR00046">
    <property type="entry name" value="RsmE family RNA methyltransferase"/>
    <property type="match status" value="1"/>
</dbReference>
<keyword evidence="7 12" id="KW-0489">Methyltransferase</keyword>
<dbReference type="Gene3D" id="3.40.1280.10">
    <property type="match status" value="1"/>
</dbReference>
<dbReference type="InterPro" id="IPR046886">
    <property type="entry name" value="RsmE_MTase_dom"/>
</dbReference>
<keyword evidence="15" id="KW-1185">Reference proteome</keyword>
<comment type="similarity">
    <text evidence="2 12">Belongs to the RNA methyltransferase RsmE family.</text>
</comment>
<dbReference type="Pfam" id="PF04452">
    <property type="entry name" value="Methyltrans_RNA"/>
    <property type="match status" value="1"/>
</dbReference>
<dbReference type="InterPro" id="IPR006700">
    <property type="entry name" value="RsmE"/>
</dbReference>
<dbReference type="InterPro" id="IPR029028">
    <property type="entry name" value="Alpha/beta_knot_MTases"/>
</dbReference>
<dbReference type="Gene3D" id="2.40.240.20">
    <property type="entry name" value="Hypothetical PUA domain-like, domain 1"/>
    <property type="match status" value="1"/>
</dbReference>